<keyword evidence="2" id="KW-1185">Reference proteome</keyword>
<comment type="caution">
    <text evidence="1">The sequence shown here is derived from an EMBL/GenBank/DDBJ whole genome shotgun (WGS) entry which is preliminary data.</text>
</comment>
<dbReference type="AlphaFoldDB" id="A0A553N9Q9"/>
<proteinExistence type="predicted"/>
<protein>
    <submittedName>
        <fullName evidence="1">Uncharacterized protein</fullName>
    </submittedName>
</protein>
<evidence type="ECO:0000313" key="2">
    <source>
        <dbReference type="Proteomes" id="UP000318571"/>
    </source>
</evidence>
<name>A0A553N9Q9_TIGCA</name>
<gene>
    <name evidence="1" type="ORF">TCAL_12246</name>
</gene>
<dbReference type="Proteomes" id="UP000318571">
    <property type="component" value="Chromosome 8"/>
</dbReference>
<reference evidence="1 2" key="1">
    <citation type="journal article" date="2018" name="Nat. Ecol. Evol.">
        <title>Genomic signatures of mitonuclear coevolution across populations of Tigriopus californicus.</title>
        <authorList>
            <person name="Barreto F.S."/>
            <person name="Watson E.T."/>
            <person name="Lima T.G."/>
            <person name="Willett C.S."/>
            <person name="Edmands S."/>
            <person name="Li W."/>
            <person name="Burton R.S."/>
        </authorList>
    </citation>
    <scope>NUCLEOTIDE SEQUENCE [LARGE SCALE GENOMIC DNA]</scope>
    <source>
        <strain evidence="1 2">San Diego</strain>
    </source>
</reference>
<accession>A0A553N9Q9</accession>
<organism evidence="1 2">
    <name type="scientific">Tigriopus californicus</name>
    <name type="common">Marine copepod</name>
    <dbReference type="NCBI Taxonomy" id="6832"/>
    <lineage>
        <taxon>Eukaryota</taxon>
        <taxon>Metazoa</taxon>
        <taxon>Ecdysozoa</taxon>
        <taxon>Arthropoda</taxon>
        <taxon>Crustacea</taxon>
        <taxon>Multicrustacea</taxon>
        <taxon>Hexanauplia</taxon>
        <taxon>Copepoda</taxon>
        <taxon>Harpacticoida</taxon>
        <taxon>Harpacticidae</taxon>
        <taxon>Tigriopus</taxon>
    </lineage>
</organism>
<sequence>MRNWDPSTRSLVIIIMPKSVVRFLCILAVMPQMEARATPAAIRSELIHQVKALEKILPVIEETEKLKGLIEQLELDTPPQDDHDDLTALSRAINAHQHGQRGIYDQLMDDYDLTEYPYSDYDYPLEGQVPGVRLDPLDPRLAM</sequence>
<evidence type="ECO:0000313" key="1">
    <source>
        <dbReference type="EMBL" id="TRY62172.1"/>
    </source>
</evidence>
<dbReference type="EMBL" id="VCGU01000459">
    <property type="protein sequence ID" value="TRY62172.1"/>
    <property type="molecule type" value="Genomic_DNA"/>
</dbReference>